<evidence type="ECO:0000313" key="3">
    <source>
        <dbReference type="Proteomes" id="UP000190460"/>
    </source>
</evidence>
<dbReference type="GO" id="GO:0005737">
    <property type="term" value="C:cytoplasm"/>
    <property type="evidence" value="ECO:0007669"/>
    <property type="project" value="TreeGrafter"/>
</dbReference>
<dbReference type="SUPFAM" id="SSF52129">
    <property type="entry name" value="Caspase-like"/>
    <property type="match status" value="1"/>
</dbReference>
<dbReference type="PANTHER" id="PTHR48104">
    <property type="entry name" value="METACASPASE-4"/>
    <property type="match status" value="1"/>
</dbReference>
<protein>
    <submittedName>
        <fullName evidence="2">Caspase domain-containing protein</fullName>
    </submittedName>
</protein>
<dbReference type="GO" id="GO:0004197">
    <property type="term" value="F:cysteine-type endopeptidase activity"/>
    <property type="evidence" value="ECO:0007669"/>
    <property type="project" value="InterPro"/>
</dbReference>
<keyword evidence="3" id="KW-1185">Reference proteome</keyword>
<dbReference type="InterPro" id="IPR050452">
    <property type="entry name" value="Metacaspase"/>
</dbReference>
<gene>
    <name evidence="2" type="ORF">SAMN02745130_01274</name>
</gene>
<dbReference type="InterPro" id="IPR029030">
    <property type="entry name" value="Caspase-like_dom_sf"/>
</dbReference>
<dbReference type="RefSeq" id="WP_143594275.1">
    <property type="nucleotide sequence ID" value="NZ_FUYB01000004.1"/>
</dbReference>
<accession>A0A1T4W8Z8</accession>
<evidence type="ECO:0000313" key="2">
    <source>
        <dbReference type="EMBL" id="SKA73750.1"/>
    </source>
</evidence>
<dbReference type="OrthoDB" id="9758243at2"/>
<dbReference type="AlphaFoldDB" id="A0A1T4W8Z8"/>
<dbReference type="PANTHER" id="PTHR48104:SF30">
    <property type="entry name" value="METACASPASE-1"/>
    <property type="match status" value="1"/>
</dbReference>
<dbReference type="STRING" id="92487.SAMN02745130_01274"/>
<proteinExistence type="predicted"/>
<dbReference type="InterPro" id="IPR011600">
    <property type="entry name" value="Pept_C14_caspase"/>
</dbReference>
<evidence type="ECO:0000259" key="1">
    <source>
        <dbReference type="Pfam" id="PF00656"/>
    </source>
</evidence>
<dbReference type="Gene3D" id="3.40.50.1460">
    <property type="match status" value="1"/>
</dbReference>
<reference evidence="2 3" key="1">
    <citation type="submission" date="2017-02" db="EMBL/GenBank/DDBJ databases">
        <authorList>
            <person name="Peterson S.W."/>
        </authorList>
    </citation>
    <scope>NUCLEOTIDE SEQUENCE [LARGE SCALE GENOMIC DNA]</scope>
    <source>
        <strain evidence="2 3">ATCC 49788</strain>
    </source>
</reference>
<dbReference type="Pfam" id="PF00656">
    <property type="entry name" value="Peptidase_C14"/>
    <property type="match status" value="1"/>
</dbReference>
<dbReference type="GO" id="GO:0006508">
    <property type="term" value="P:proteolysis"/>
    <property type="evidence" value="ECO:0007669"/>
    <property type="project" value="InterPro"/>
</dbReference>
<organism evidence="2 3">
    <name type="scientific">Thiothrix eikelboomii</name>
    <dbReference type="NCBI Taxonomy" id="92487"/>
    <lineage>
        <taxon>Bacteria</taxon>
        <taxon>Pseudomonadati</taxon>
        <taxon>Pseudomonadota</taxon>
        <taxon>Gammaproteobacteria</taxon>
        <taxon>Thiotrichales</taxon>
        <taxon>Thiotrichaceae</taxon>
        <taxon>Thiothrix</taxon>
    </lineage>
</organism>
<feature type="domain" description="Peptidase C14 caspase" evidence="1">
    <location>
        <begin position="14"/>
        <end position="244"/>
    </location>
</feature>
<name>A0A1T4W8Z8_9GAMM</name>
<dbReference type="EMBL" id="FUYB01000004">
    <property type="protein sequence ID" value="SKA73750.1"/>
    <property type="molecule type" value="Genomic_DNA"/>
</dbReference>
<dbReference type="Proteomes" id="UP000190460">
    <property type="component" value="Unassembled WGS sequence"/>
</dbReference>
<sequence>MATGIAVNIGVNFIDAKHYGSDGALKGCVNDAKAMHELALGQGFKGQLLLNTEANRTQVIRAINQAATSLQAGDLFFISYSGHGSRVPDSHRDEDDGMDESWCLYDAQLIDDELNAFWSRFKAGVRILVVSDSCHSGTITKPGEPEPVYTQQIPRFLPLEQMQKAWKDNEAFYQDLTSALPRAAPEVKASVRLLSGCQDNQYSYDGDQNGAFTTQLLQVWNGGRFQGNYQQFHKKILMRMPAIQSPNHSVIGASDPQFDQQTPFEI</sequence>